<dbReference type="SMART" id="SM00342">
    <property type="entry name" value="HTH_ARAC"/>
    <property type="match status" value="1"/>
</dbReference>
<gene>
    <name evidence="5" type="ORF">BJ963_001044</name>
</gene>
<proteinExistence type="predicted"/>
<dbReference type="GO" id="GO:0043565">
    <property type="term" value="F:sequence-specific DNA binding"/>
    <property type="evidence" value="ECO:0007669"/>
    <property type="project" value="InterPro"/>
</dbReference>
<keyword evidence="6" id="KW-1185">Reference proteome</keyword>
<sequence length="300" mass="32232">MRLPTDPTCVLVQMHATTHAETAVYRRMHRHSFGHVGLSQIASVAQSVEARLDEVPARAMKSTQLQLVHSGSLVLEQGGTQTRFHAGEVALYDASRPFSFVYPEEFRTTIVQVPTVLLSAGGVLPASLDARSIGAGSRGRRMLEGLLLGALGRGPGRYPGPAGDPTALSSELVRAARLLVDEELGTTADRHPSSADLRREATELLHRRYADPGLTAAAIAADLHVSLRTLFAAYEGADESLASTLRSIRLAAAERVLLTTRLPVSDVARGVGYADVTAFIRAWKAATGLTPARWRRLRTG</sequence>
<dbReference type="PANTHER" id="PTHR46796">
    <property type="entry name" value="HTH-TYPE TRANSCRIPTIONAL ACTIVATOR RHAS-RELATED"/>
    <property type="match status" value="1"/>
</dbReference>
<evidence type="ECO:0000313" key="5">
    <source>
        <dbReference type="EMBL" id="NYD73525.1"/>
    </source>
</evidence>
<feature type="domain" description="HTH araC/xylS-type" evidence="4">
    <location>
        <begin position="199"/>
        <end position="297"/>
    </location>
</feature>
<dbReference type="InterPro" id="IPR018060">
    <property type="entry name" value="HTH_AraC"/>
</dbReference>
<dbReference type="EMBL" id="JACCBJ010000001">
    <property type="protein sequence ID" value="NYD73525.1"/>
    <property type="molecule type" value="Genomic_DNA"/>
</dbReference>
<reference evidence="5 6" key="1">
    <citation type="submission" date="2020-07" db="EMBL/GenBank/DDBJ databases">
        <title>Sequencing the genomes of 1000 actinobacteria strains.</title>
        <authorList>
            <person name="Klenk H.-P."/>
        </authorList>
    </citation>
    <scope>NUCLEOTIDE SEQUENCE [LARGE SCALE GENOMIC DNA]</scope>
    <source>
        <strain evidence="5 6">DSM 23871</strain>
    </source>
</reference>
<dbReference type="RefSeq" id="WP_179455104.1">
    <property type="nucleotide sequence ID" value="NZ_BAAAPX010000001.1"/>
</dbReference>
<organism evidence="5 6">
    <name type="scientific">Leifsonia soli</name>
    <dbReference type="NCBI Taxonomy" id="582665"/>
    <lineage>
        <taxon>Bacteria</taxon>
        <taxon>Bacillati</taxon>
        <taxon>Actinomycetota</taxon>
        <taxon>Actinomycetes</taxon>
        <taxon>Micrococcales</taxon>
        <taxon>Microbacteriaceae</taxon>
        <taxon>Leifsonia</taxon>
    </lineage>
</organism>
<dbReference type="Proteomes" id="UP000589620">
    <property type="component" value="Unassembled WGS sequence"/>
</dbReference>
<name>A0A852SXS8_9MICO</name>
<dbReference type="SUPFAM" id="SSF46689">
    <property type="entry name" value="Homeodomain-like"/>
    <property type="match status" value="1"/>
</dbReference>
<evidence type="ECO:0000256" key="1">
    <source>
        <dbReference type="ARBA" id="ARBA00023015"/>
    </source>
</evidence>
<keyword evidence="3" id="KW-0804">Transcription</keyword>
<dbReference type="Gene3D" id="1.10.10.60">
    <property type="entry name" value="Homeodomain-like"/>
    <property type="match status" value="1"/>
</dbReference>
<dbReference type="PROSITE" id="PS01124">
    <property type="entry name" value="HTH_ARAC_FAMILY_2"/>
    <property type="match status" value="1"/>
</dbReference>
<dbReference type="Pfam" id="PF14525">
    <property type="entry name" value="AraC_binding_2"/>
    <property type="match status" value="1"/>
</dbReference>
<evidence type="ECO:0000256" key="3">
    <source>
        <dbReference type="ARBA" id="ARBA00023163"/>
    </source>
</evidence>
<keyword evidence="2 5" id="KW-0238">DNA-binding</keyword>
<dbReference type="InterPro" id="IPR050204">
    <property type="entry name" value="AraC_XylS_family_regulators"/>
</dbReference>
<dbReference type="InterPro" id="IPR035418">
    <property type="entry name" value="AraC-bd_2"/>
</dbReference>
<dbReference type="AlphaFoldDB" id="A0A852SXS8"/>
<dbReference type="GO" id="GO:0003700">
    <property type="term" value="F:DNA-binding transcription factor activity"/>
    <property type="evidence" value="ECO:0007669"/>
    <property type="project" value="InterPro"/>
</dbReference>
<evidence type="ECO:0000256" key="2">
    <source>
        <dbReference type="ARBA" id="ARBA00023125"/>
    </source>
</evidence>
<protein>
    <submittedName>
        <fullName evidence="5">AraC-like DNA-binding protein</fullName>
    </submittedName>
</protein>
<comment type="caution">
    <text evidence="5">The sequence shown here is derived from an EMBL/GenBank/DDBJ whole genome shotgun (WGS) entry which is preliminary data.</text>
</comment>
<evidence type="ECO:0000259" key="4">
    <source>
        <dbReference type="PROSITE" id="PS01124"/>
    </source>
</evidence>
<evidence type="ECO:0000313" key="6">
    <source>
        <dbReference type="Proteomes" id="UP000589620"/>
    </source>
</evidence>
<dbReference type="PANTHER" id="PTHR46796:SF6">
    <property type="entry name" value="ARAC SUBFAMILY"/>
    <property type="match status" value="1"/>
</dbReference>
<dbReference type="InterPro" id="IPR009057">
    <property type="entry name" value="Homeodomain-like_sf"/>
</dbReference>
<accession>A0A852SXS8</accession>
<dbReference type="Pfam" id="PF12833">
    <property type="entry name" value="HTH_18"/>
    <property type="match status" value="1"/>
</dbReference>
<keyword evidence="1" id="KW-0805">Transcription regulation</keyword>